<comment type="similarity">
    <text evidence="1">Belongs to the N-acetylmuramoyl-L-alanine amidase 2 family.</text>
</comment>
<keyword evidence="2" id="KW-0399">Innate immunity</keyword>
<keyword evidence="3" id="KW-0391">Immunity</keyword>
<dbReference type="AlphaFoldDB" id="A0A8K0NY99"/>
<feature type="domain" description="Peptidoglycan recognition protein family" evidence="5">
    <location>
        <begin position="101"/>
        <end position="243"/>
    </location>
</feature>
<evidence type="ECO:0000256" key="3">
    <source>
        <dbReference type="ARBA" id="ARBA00022859"/>
    </source>
</evidence>
<dbReference type="CDD" id="cd06583">
    <property type="entry name" value="PGRP"/>
    <property type="match status" value="1"/>
</dbReference>
<comment type="caution">
    <text evidence="6">The sequence shown here is derived from an EMBL/GenBank/DDBJ whole genome shotgun (WGS) entry which is preliminary data.</text>
</comment>
<evidence type="ECO:0000256" key="4">
    <source>
        <dbReference type="SAM" id="Phobius"/>
    </source>
</evidence>
<keyword evidence="4" id="KW-0472">Membrane</keyword>
<evidence type="ECO:0000259" key="5">
    <source>
        <dbReference type="SMART" id="SM00701"/>
    </source>
</evidence>
<dbReference type="GO" id="GO:0045087">
    <property type="term" value="P:innate immune response"/>
    <property type="evidence" value="ECO:0007669"/>
    <property type="project" value="UniProtKB-KW"/>
</dbReference>
<keyword evidence="7" id="KW-1185">Reference proteome</keyword>
<dbReference type="PANTHER" id="PTHR11022:SF41">
    <property type="entry name" value="PEPTIDOGLYCAN-RECOGNITION PROTEIN LC-RELATED"/>
    <property type="match status" value="1"/>
</dbReference>
<dbReference type="OrthoDB" id="10001926at2759"/>
<keyword evidence="4" id="KW-1133">Transmembrane helix</keyword>
<reference evidence="6" key="2">
    <citation type="submission" date="2017-10" db="EMBL/GenBank/DDBJ databases">
        <title>Ladona fulva Genome sequencing and assembly.</title>
        <authorList>
            <person name="Murali S."/>
            <person name="Richards S."/>
            <person name="Bandaranaike D."/>
            <person name="Bellair M."/>
            <person name="Blankenburg K."/>
            <person name="Chao H."/>
            <person name="Dinh H."/>
            <person name="Doddapaneni H."/>
            <person name="Dugan-Rocha S."/>
            <person name="Elkadiri S."/>
            <person name="Gnanaolivu R."/>
            <person name="Hernandez B."/>
            <person name="Skinner E."/>
            <person name="Javaid M."/>
            <person name="Lee S."/>
            <person name="Li M."/>
            <person name="Ming W."/>
            <person name="Munidasa M."/>
            <person name="Muniz J."/>
            <person name="Nguyen L."/>
            <person name="Hughes D."/>
            <person name="Osuji N."/>
            <person name="Pu L.-L."/>
            <person name="Puazo M."/>
            <person name="Qu C."/>
            <person name="Quiroz J."/>
            <person name="Raj R."/>
            <person name="Weissenberger G."/>
            <person name="Xin Y."/>
            <person name="Zou X."/>
            <person name="Han Y."/>
            <person name="Worley K."/>
            <person name="Muzny D."/>
            <person name="Gibbs R."/>
        </authorList>
    </citation>
    <scope>NUCLEOTIDE SEQUENCE</scope>
    <source>
        <strain evidence="6">Sampled in the wild</strain>
    </source>
</reference>
<dbReference type="PANTHER" id="PTHR11022">
    <property type="entry name" value="PEPTIDOGLYCAN RECOGNITION PROTEIN"/>
    <property type="match status" value="1"/>
</dbReference>
<dbReference type="InterPro" id="IPR006619">
    <property type="entry name" value="PGRP_domain_met/bac"/>
</dbReference>
<dbReference type="Proteomes" id="UP000792457">
    <property type="component" value="Unassembled WGS sequence"/>
</dbReference>
<dbReference type="SMART" id="SM00701">
    <property type="entry name" value="PGRP"/>
    <property type="match status" value="1"/>
</dbReference>
<dbReference type="GO" id="GO:0009253">
    <property type="term" value="P:peptidoglycan catabolic process"/>
    <property type="evidence" value="ECO:0007669"/>
    <property type="project" value="InterPro"/>
</dbReference>
<keyword evidence="4" id="KW-0812">Transmembrane</keyword>
<organism evidence="6 7">
    <name type="scientific">Ladona fulva</name>
    <name type="common">Scarce chaser dragonfly</name>
    <name type="synonym">Libellula fulva</name>
    <dbReference type="NCBI Taxonomy" id="123851"/>
    <lineage>
        <taxon>Eukaryota</taxon>
        <taxon>Metazoa</taxon>
        <taxon>Ecdysozoa</taxon>
        <taxon>Arthropoda</taxon>
        <taxon>Hexapoda</taxon>
        <taxon>Insecta</taxon>
        <taxon>Pterygota</taxon>
        <taxon>Palaeoptera</taxon>
        <taxon>Odonata</taxon>
        <taxon>Epiprocta</taxon>
        <taxon>Anisoptera</taxon>
        <taxon>Libelluloidea</taxon>
        <taxon>Libellulidae</taxon>
        <taxon>Ladona</taxon>
    </lineage>
</organism>
<evidence type="ECO:0000313" key="7">
    <source>
        <dbReference type="Proteomes" id="UP000792457"/>
    </source>
</evidence>
<evidence type="ECO:0000256" key="2">
    <source>
        <dbReference type="ARBA" id="ARBA00022588"/>
    </source>
</evidence>
<dbReference type="Pfam" id="PF01510">
    <property type="entry name" value="Amidase_2"/>
    <property type="match status" value="1"/>
</dbReference>
<dbReference type="Gene3D" id="3.40.80.10">
    <property type="entry name" value="Peptidoglycan recognition protein-like"/>
    <property type="match status" value="1"/>
</dbReference>
<feature type="transmembrane region" description="Helical" evidence="4">
    <location>
        <begin position="31"/>
        <end position="53"/>
    </location>
</feature>
<evidence type="ECO:0000256" key="1">
    <source>
        <dbReference type="ARBA" id="ARBA00007553"/>
    </source>
</evidence>
<accession>A0A8K0NY99</accession>
<reference evidence="6" key="1">
    <citation type="submission" date="2013-04" db="EMBL/GenBank/DDBJ databases">
        <authorList>
            <person name="Qu J."/>
            <person name="Murali S.C."/>
            <person name="Bandaranaike D."/>
            <person name="Bellair M."/>
            <person name="Blankenburg K."/>
            <person name="Chao H."/>
            <person name="Dinh H."/>
            <person name="Doddapaneni H."/>
            <person name="Downs B."/>
            <person name="Dugan-Rocha S."/>
            <person name="Elkadiri S."/>
            <person name="Gnanaolivu R.D."/>
            <person name="Hernandez B."/>
            <person name="Javaid M."/>
            <person name="Jayaseelan J.C."/>
            <person name="Lee S."/>
            <person name="Li M."/>
            <person name="Ming W."/>
            <person name="Munidasa M."/>
            <person name="Muniz J."/>
            <person name="Nguyen L."/>
            <person name="Ongeri F."/>
            <person name="Osuji N."/>
            <person name="Pu L.-L."/>
            <person name="Puazo M."/>
            <person name="Qu C."/>
            <person name="Quiroz J."/>
            <person name="Raj R."/>
            <person name="Weissenberger G."/>
            <person name="Xin Y."/>
            <person name="Zou X."/>
            <person name="Han Y."/>
            <person name="Richards S."/>
            <person name="Worley K."/>
            <person name="Muzny D."/>
            <person name="Gibbs R."/>
        </authorList>
    </citation>
    <scope>NUCLEOTIDE SEQUENCE</scope>
    <source>
        <strain evidence="6">Sampled in the wild</strain>
    </source>
</reference>
<name>A0A8K0NY99_LADFU</name>
<protein>
    <recommendedName>
        <fullName evidence="5">Peptidoglycan recognition protein family domain-containing protein</fullName>
    </recommendedName>
</protein>
<dbReference type="InterPro" id="IPR002502">
    <property type="entry name" value="Amidase_domain"/>
</dbReference>
<dbReference type="SUPFAM" id="SSF55846">
    <property type="entry name" value="N-acetylmuramoyl-L-alanine amidase-like"/>
    <property type="match status" value="1"/>
</dbReference>
<gene>
    <name evidence="6" type="ORF">J437_LFUL012352</name>
</gene>
<dbReference type="InterPro" id="IPR015510">
    <property type="entry name" value="PGRP"/>
</dbReference>
<evidence type="ECO:0000313" key="6">
    <source>
        <dbReference type="EMBL" id="KAG8226177.1"/>
    </source>
</evidence>
<dbReference type="GO" id="GO:0008745">
    <property type="term" value="F:N-acetylmuramoyl-L-alanine amidase activity"/>
    <property type="evidence" value="ECO:0007669"/>
    <property type="project" value="InterPro"/>
</dbReference>
<dbReference type="GO" id="GO:0008270">
    <property type="term" value="F:zinc ion binding"/>
    <property type="evidence" value="ECO:0007669"/>
    <property type="project" value="InterPro"/>
</dbReference>
<sequence>MFRKAGTLPSATHGIGNVLLWKYPLGSRSRAIKLAAGVAMCVSITVLTVVIITEAATGSNKKKHTEAAPCVELDYEEVDSNYSRYESSASENATIPSRCPFYIVPRTEWVTSTTEEKDRLVQPVDYIAVFSTNTDACSVQAECSIAVRILHHFYSEGVKGVEAGYNFFVGGDGQAYEGRGWDLTGSRDLGLNESIMGIALIGTFTNQAPPRNQIKGCRSLIREGINLKKISPEYKLIGLQNKTCPGLLEELRKWPRWLSTEE</sequence>
<dbReference type="EMBL" id="KZ308271">
    <property type="protein sequence ID" value="KAG8226177.1"/>
    <property type="molecule type" value="Genomic_DNA"/>
</dbReference>
<dbReference type="InterPro" id="IPR036505">
    <property type="entry name" value="Amidase/PGRP_sf"/>
</dbReference>
<proteinExistence type="inferred from homology"/>